<keyword evidence="3" id="KW-1185">Reference proteome</keyword>
<evidence type="ECO:0000313" key="3">
    <source>
        <dbReference type="Proteomes" id="UP001341840"/>
    </source>
</evidence>
<name>A0ABU6S3L8_9FABA</name>
<dbReference type="SUPFAM" id="SSF55658">
    <property type="entry name" value="L9 N-domain-like"/>
    <property type="match status" value="1"/>
</dbReference>
<organism evidence="2 3">
    <name type="scientific">Stylosanthes scabra</name>
    <dbReference type="NCBI Taxonomy" id="79078"/>
    <lineage>
        <taxon>Eukaryota</taxon>
        <taxon>Viridiplantae</taxon>
        <taxon>Streptophyta</taxon>
        <taxon>Embryophyta</taxon>
        <taxon>Tracheophyta</taxon>
        <taxon>Spermatophyta</taxon>
        <taxon>Magnoliopsida</taxon>
        <taxon>eudicotyledons</taxon>
        <taxon>Gunneridae</taxon>
        <taxon>Pentapetalae</taxon>
        <taxon>rosids</taxon>
        <taxon>fabids</taxon>
        <taxon>Fabales</taxon>
        <taxon>Fabaceae</taxon>
        <taxon>Papilionoideae</taxon>
        <taxon>50 kb inversion clade</taxon>
        <taxon>dalbergioids sensu lato</taxon>
        <taxon>Dalbergieae</taxon>
        <taxon>Pterocarpus clade</taxon>
        <taxon>Stylosanthes</taxon>
    </lineage>
</organism>
<reference evidence="2 3" key="1">
    <citation type="journal article" date="2023" name="Plants (Basel)">
        <title>Bridging the Gap: Combining Genomics and Transcriptomics Approaches to Understand Stylosanthes scabra, an Orphan Legume from the Brazilian Caatinga.</title>
        <authorList>
            <person name="Ferreira-Neto J.R.C."/>
            <person name="da Silva M.D."/>
            <person name="Binneck E."/>
            <person name="de Melo N.F."/>
            <person name="da Silva R.H."/>
            <person name="de Melo A.L.T.M."/>
            <person name="Pandolfi V."/>
            <person name="Bustamante F.O."/>
            <person name="Brasileiro-Vidal A.C."/>
            <person name="Benko-Iseppon A.M."/>
        </authorList>
    </citation>
    <scope>NUCLEOTIDE SEQUENCE [LARGE SCALE GENOMIC DNA]</scope>
    <source>
        <tissue evidence="2">Leaves</tissue>
    </source>
</reference>
<evidence type="ECO:0000259" key="1">
    <source>
        <dbReference type="Pfam" id="PF01693"/>
    </source>
</evidence>
<feature type="domain" description="Ribonuclease H1 N-terminal" evidence="1">
    <location>
        <begin position="7"/>
        <end position="50"/>
    </location>
</feature>
<protein>
    <recommendedName>
        <fullName evidence="1">Ribonuclease H1 N-terminal domain-containing protein</fullName>
    </recommendedName>
</protein>
<sequence>MAGGRAKFYVVRVGKKIGIYRTWEEADEHVTGYGGAEHQSFATYEEAVEYMSRRSHDDPGSASGSQMRTKAAARGCAGRVRDSEGISRHCQCSVERFLGIACNESSLEVVAYGQIVADELIARTEAAELMMQRVLAATCEKMKTLEAENAEMKQLLGL</sequence>
<accession>A0ABU6S3L8</accession>
<dbReference type="Proteomes" id="UP001341840">
    <property type="component" value="Unassembled WGS sequence"/>
</dbReference>
<proteinExistence type="predicted"/>
<dbReference type="InterPro" id="IPR009027">
    <property type="entry name" value="Ribosomal_bL9/RNase_H1_N"/>
</dbReference>
<dbReference type="EMBL" id="JASCZI010060428">
    <property type="protein sequence ID" value="MED6131021.1"/>
    <property type="molecule type" value="Genomic_DNA"/>
</dbReference>
<dbReference type="InterPro" id="IPR011320">
    <property type="entry name" value="RNase_H1_N"/>
</dbReference>
<dbReference type="Pfam" id="PF01693">
    <property type="entry name" value="Cauli_VI"/>
    <property type="match status" value="1"/>
</dbReference>
<evidence type="ECO:0000313" key="2">
    <source>
        <dbReference type="EMBL" id="MED6131021.1"/>
    </source>
</evidence>
<dbReference type="Gene3D" id="3.40.970.10">
    <property type="entry name" value="Ribonuclease H1, N-terminal domain"/>
    <property type="match status" value="1"/>
</dbReference>
<comment type="caution">
    <text evidence="2">The sequence shown here is derived from an EMBL/GenBank/DDBJ whole genome shotgun (WGS) entry which is preliminary data.</text>
</comment>
<gene>
    <name evidence="2" type="ORF">PIB30_006349</name>
</gene>
<dbReference type="InterPro" id="IPR037056">
    <property type="entry name" value="RNase_H1_N_sf"/>
</dbReference>